<proteinExistence type="predicted"/>
<gene>
    <name evidence="1" type="ORF">LCGC14_2307590</name>
</gene>
<dbReference type="AlphaFoldDB" id="A0A0F9CM29"/>
<sequence length="45" mass="4655">MKNKGKATAGEAKIGHERDLVAVAAKAPSSYGDESLAALTAYSLY</sequence>
<dbReference type="EMBL" id="LAZR01032678">
    <property type="protein sequence ID" value="KKL50229.1"/>
    <property type="molecule type" value="Genomic_DNA"/>
</dbReference>
<comment type="caution">
    <text evidence="1">The sequence shown here is derived from an EMBL/GenBank/DDBJ whole genome shotgun (WGS) entry which is preliminary data.</text>
</comment>
<protein>
    <submittedName>
        <fullName evidence="1">Uncharacterized protein</fullName>
    </submittedName>
</protein>
<organism evidence="1">
    <name type="scientific">marine sediment metagenome</name>
    <dbReference type="NCBI Taxonomy" id="412755"/>
    <lineage>
        <taxon>unclassified sequences</taxon>
        <taxon>metagenomes</taxon>
        <taxon>ecological metagenomes</taxon>
    </lineage>
</organism>
<reference evidence="1" key="1">
    <citation type="journal article" date="2015" name="Nature">
        <title>Complex archaea that bridge the gap between prokaryotes and eukaryotes.</title>
        <authorList>
            <person name="Spang A."/>
            <person name="Saw J.H."/>
            <person name="Jorgensen S.L."/>
            <person name="Zaremba-Niedzwiedzka K."/>
            <person name="Martijn J."/>
            <person name="Lind A.E."/>
            <person name="van Eijk R."/>
            <person name="Schleper C."/>
            <person name="Guy L."/>
            <person name="Ettema T.J."/>
        </authorList>
    </citation>
    <scope>NUCLEOTIDE SEQUENCE</scope>
</reference>
<feature type="non-terminal residue" evidence="1">
    <location>
        <position position="45"/>
    </location>
</feature>
<evidence type="ECO:0000313" key="1">
    <source>
        <dbReference type="EMBL" id="KKL50229.1"/>
    </source>
</evidence>
<name>A0A0F9CM29_9ZZZZ</name>
<accession>A0A0F9CM29</accession>